<organism evidence="1 2">
    <name type="scientific">Lindgomyces ingoldianus</name>
    <dbReference type="NCBI Taxonomy" id="673940"/>
    <lineage>
        <taxon>Eukaryota</taxon>
        <taxon>Fungi</taxon>
        <taxon>Dikarya</taxon>
        <taxon>Ascomycota</taxon>
        <taxon>Pezizomycotina</taxon>
        <taxon>Dothideomycetes</taxon>
        <taxon>Pleosporomycetidae</taxon>
        <taxon>Pleosporales</taxon>
        <taxon>Lindgomycetaceae</taxon>
        <taxon>Lindgomyces</taxon>
    </lineage>
</organism>
<dbReference type="Proteomes" id="UP000799755">
    <property type="component" value="Unassembled WGS sequence"/>
</dbReference>
<evidence type="ECO:0000313" key="2">
    <source>
        <dbReference type="Proteomes" id="UP000799755"/>
    </source>
</evidence>
<gene>
    <name evidence="1" type="ORF">BDR25DRAFT_344454</name>
</gene>
<reference evidence="1" key="1">
    <citation type="journal article" date="2020" name="Stud. Mycol.">
        <title>101 Dothideomycetes genomes: a test case for predicting lifestyles and emergence of pathogens.</title>
        <authorList>
            <person name="Haridas S."/>
            <person name="Albert R."/>
            <person name="Binder M."/>
            <person name="Bloem J."/>
            <person name="Labutti K."/>
            <person name="Salamov A."/>
            <person name="Andreopoulos B."/>
            <person name="Baker S."/>
            <person name="Barry K."/>
            <person name="Bills G."/>
            <person name="Bluhm B."/>
            <person name="Cannon C."/>
            <person name="Castanera R."/>
            <person name="Culley D."/>
            <person name="Daum C."/>
            <person name="Ezra D."/>
            <person name="Gonzalez J."/>
            <person name="Henrissat B."/>
            <person name="Kuo A."/>
            <person name="Liang C."/>
            <person name="Lipzen A."/>
            <person name="Lutzoni F."/>
            <person name="Magnuson J."/>
            <person name="Mondo S."/>
            <person name="Nolan M."/>
            <person name="Ohm R."/>
            <person name="Pangilinan J."/>
            <person name="Park H.-J."/>
            <person name="Ramirez L."/>
            <person name="Alfaro M."/>
            <person name="Sun H."/>
            <person name="Tritt A."/>
            <person name="Yoshinaga Y."/>
            <person name="Zwiers L.-H."/>
            <person name="Turgeon B."/>
            <person name="Goodwin S."/>
            <person name="Spatafora J."/>
            <person name="Crous P."/>
            <person name="Grigoriev I."/>
        </authorList>
    </citation>
    <scope>NUCLEOTIDE SEQUENCE</scope>
    <source>
        <strain evidence="1">ATCC 200398</strain>
    </source>
</reference>
<keyword evidence="2" id="KW-1185">Reference proteome</keyword>
<comment type="caution">
    <text evidence="1">The sequence shown here is derived from an EMBL/GenBank/DDBJ whole genome shotgun (WGS) entry which is preliminary data.</text>
</comment>
<dbReference type="EMBL" id="MU003517">
    <property type="protein sequence ID" value="KAF2468158.1"/>
    <property type="molecule type" value="Genomic_DNA"/>
</dbReference>
<protein>
    <submittedName>
        <fullName evidence="1">Uncharacterized protein</fullName>
    </submittedName>
</protein>
<accession>A0ACB6QNL1</accession>
<evidence type="ECO:0000313" key="1">
    <source>
        <dbReference type="EMBL" id="KAF2468158.1"/>
    </source>
</evidence>
<name>A0ACB6QNL1_9PLEO</name>
<proteinExistence type="predicted"/>
<sequence length="401" mass="41992">MSYLNAILSSIDPSVSAPAPAQGARQAQAPNVPKPAQRPVASVIGTSQAHPLKRKAESQTDGSQPKIQRKDVPLQGHRTNGSARPSPAPEMAKSKPSAPADPAPYRGTAATGALGATKSLTIINRPSPGASTPAATSKSTMVKKPSPTASIAATSSKLTPAGSRPTAGVAPTPGAPPMQPKKGSYAAMLAKAKEVQVAKPAPPPIKHEPMKVLTKKERMALHAEAKAGAKGKRPGLNSPAGTVRVADVKGEAGKEKRKPADLGYQGTARPIKKPAEISYKGTARPITAAGSAGRAGNSNDRSRSNSLAAKSKPKQDRGKYGGYASWSDDDIEDEEDYASDGSSDMEGGIWDVEQEEQRALLAAKKEDADALREENELKRQKEERKKKLMAMNKAAAAKRKY</sequence>